<dbReference type="PROSITE" id="PS51667">
    <property type="entry name" value="WRC"/>
    <property type="match status" value="1"/>
</dbReference>
<feature type="domain" description="QLQ" evidence="7">
    <location>
        <begin position="78"/>
        <end position="113"/>
    </location>
</feature>
<feature type="compositionally biased region" description="Basic and acidic residues" evidence="6">
    <location>
        <begin position="388"/>
        <end position="398"/>
    </location>
</feature>
<dbReference type="InterPro" id="IPR014977">
    <property type="entry name" value="WRC_dom"/>
</dbReference>
<evidence type="ECO:0000259" key="7">
    <source>
        <dbReference type="PROSITE" id="PS51666"/>
    </source>
</evidence>
<proteinExistence type="inferred from homology"/>
<dbReference type="Proteomes" id="UP001604277">
    <property type="component" value="Unassembled WGS sequence"/>
</dbReference>
<keyword evidence="10" id="KW-1185">Reference proteome</keyword>
<dbReference type="InterPro" id="IPR014978">
    <property type="entry name" value="Gln-Leu-Gln_QLQ"/>
</dbReference>
<name>A0ABD1WQ80_9LAMI</name>
<accession>A0ABD1WQ80</accession>
<feature type="region of interest" description="Disordered" evidence="6">
    <location>
        <begin position="384"/>
        <end position="403"/>
    </location>
</feature>
<comment type="similarity">
    <text evidence="2 5">Belongs to the GRF family.</text>
</comment>
<feature type="short sequence motif" description="Bipartite nuclear localization signal" evidence="4">
    <location>
        <begin position="146"/>
        <end position="156"/>
    </location>
</feature>
<dbReference type="Pfam" id="PF08880">
    <property type="entry name" value="QLQ"/>
    <property type="match status" value="1"/>
</dbReference>
<organism evidence="9 10">
    <name type="scientific">Forsythia ovata</name>
    <dbReference type="NCBI Taxonomy" id="205694"/>
    <lineage>
        <taxon>Eukaryota</taxon>
        <taxon>Viridiplantae</taxon>
        <taxon>Streptophyta</taxon>
        <taxon>Embryophyta</taxon>
        <taxon>Tracheophyta</taxon>
        <taxon>Spermatophyta</taxon>
        <taxon>Magnoliopsida</taxon>
        <taxon>eudicotyledons</taxon>
        <taxon>Gunneridae</taxon>
        <taxon>Pentapetalae</taxon>
        <taxon>asterids</taxon>
        <taxon>lamiids</taxon>
        <taxon>Lamiales</taxon>
        <taxon>Oleaceae</taxon>
        <taxon>Forsythieae</taxon>
        <taxon>Forsythia</taxon>
    </lineage>
</organism>
<evidence type="ECO:0000256" key="5">
    <source>
        <dbReference type="RuleBase" id="RU367127"/>
    </source>
</evidence>
<comment type="caution">
    <text evidence="9">The sequence shown here is derived from an EMBL/GenBank/DDBJ whole genome shotgun (WGS) entry which is preliminary data.</text>
</comment>
<evidence type="ECO:0000256" key="4">
    <source>
        <dbReference type="PROSITE-ProRule" id="PRU01002"/>
    </source>
</evidence>
<dbReference type="GO" id="GO:0006351">
    <property type="term" value="P:DNA-templated transcription"/>
    <property type="evidence" value="ECO:0007669"/>
    <property type="project" value="UniProtKB-UniRule"/>
</dbReference>
<dbReference type="AlphaFoldDB" id="A0ABD1WQ80"/>
<feature type="domain" description="WRC" evidence="8">
    <location>
        <begin position="141"/>
        <end position="185"/>
    </location>
</feature>
<evidence type="ECO:0000256" key="3">
    <source>
        <dbReference type="ARBA" id="ARBA00023242"/>
    </source>
</evidence>
<feature type="short sequence motif" description="Bipartite nuclear localization signal" evidence="4">
    <location>
        <begin position="174"/>
        <end position="181"/>
    </location>
</feature>
<keyword evidence="5" id="KW-0010">Activator</keyword>
<evidence type="ECO:0000259" key="8">
    <source>
        <dbReference type="PROSITE" id="PS51667"/>
    </source>
</evidence>
<comment type="domain">
    <text evidence="5">The QLQ domain and WRC domain may be involved in protein-protein interaction and DNA-binding, respectively.</text>
</comment>
<dbReference type="PANTHER" id="PTHR31602:SF101">
    <property type="entry name" value="GROWTH-REGULATING FACTOR 7"/>
    <property type="match status" value="1"/>
</dbReference>
<gene>
    <name evidence="9" type="ORF">Fot_12363</name>
</gene>
<protein>
    <recommendedName>
        <fullName evidence="5">Growth-regulating factor</fullName>
    </recommendedName>
</protein>
<dbReference type="Pfam" id="PF08879">
    <property type="entry name" value="WRC"/>
    <property type="match status" value="1"/>
</dbReference>
<keyword evidence="3 4" id="KW-0539">Nucleus</keyword>
<dbReference type="GO" id="GO:0005524">
    <property type="term" value="F:ATP binding"/>
    <property type="evidence" value="ECO:0007669"/>
    <property type="project" value="UniProtKB-UniRule"/>
</dbReference>
<keyword evidence="5" id="KW-0805">Transcription regulation</keyword>
<dbReference type="SMART" id="SM00951">
    <property type="entry name" value="QLQ"/>
    <property type="match status" value="1"/>
</dbReference>
<sequence length="485" mass="52615">MTSNLKQENHGRQFDYGSGTLCNHGGGYEIGGNIYEDDVRSSSGGGSAVVKTLQLFDIFPSSTALKSQGGMEANVGFPFTSDQWKELQRQAMIYKYMMASVPVPPGLLFPIYRNSPAAAPDPYASLNGGGIFNLKISKNGDPEPGRCKRTDGKKWRCSKDVAPNQKYCERHLHRGRPRSRKPVEIKKNASFNTNVQATSAAASHQILASNDTPLLFYPKTDRNNSTASYKEPNRDLDLMIEAEMVAMHGTNLQWQHLMDTDIANEGSIYNTNASVFHQDYVENQPLNVFSYADYLAPDHVVPHSGGDQCYIGSFLDTGLVSLEKHSQIETPRGFIDAWSNNNGNAESSVSSDQGNFPPSSLTLSMAMAAGNMLDEQMKKIATGSGVRDYNDHKQEDSSWRGPVSSVPFAQGGPLAEALQPGSASLRGLNSASPYYSISPSATTVSSPSGVLQRTLFTHSDSSVCNSPTLAAPTGLSEAVAFQWLN</sequence>
<dbReference type="GO" id="GO:0099402">
    <property type="term" value="P:plant organ development"/>
    <property type="evidence" value="ECO:0007669"/>
    <property type="project" value="UniProtKB-ARBA"/>
</dbReference>
<evidence type="ECO:0000313" key="9">
    <source>
        <dbReference type="EMBL" id="KAL2550833.1"/>
    </source>
</evidence>
<dbReference type="InterPro" id="IPR031137">
    <property type="entry name" value="GRF"/>
</dbReference>
<dbReference type="EMBL" id="JBFOLJ010000003">
    <property type="protein sequence ID" value="KAL2550833.1"/>
    <property type="molecule type" value="Genomic_DNA"/>
</dbReference>
<comment type="subcellular location">
    <subcellularLocation>
        <location evidence="1 4 5">Nucleus</location>
    </subcellularLocation>
</comment>
<dbReference type="PROSITE" id="PS51666">
    <property type="entry name" value="QLQ"/>
    <property type="match status" value="1"/>
</dbReference>
<comment type="function">
    <text evidence="5">Transcription activator.</text>
</comment>
<evidence type="ECO:0000256" key="6">
    <source>
        <dbReference type="SAM" id="MobiDB-lite"/>
    </source>
</evidence>
<keyword evidence="5" id="KW-0804">Transcription</keyword>
<dbReference type="GO" id="GO:0005634">
    <property type="term" value="C:nucleus"/>
    <property type="evidence" value="ECO:0007669"/>
    <property type="project" value="UniProtKB-SubCell"/>
</dbReference>
<evidence type="ECO:0000313" key="10">
    <source>
        <dbReference type="Proteomes" id="UP001604277"/>
    </source>
</evidence>
<reference evidence="10" key="1">
    <citation type="submission" date="2024-07" db="EMBL/GenBank/DDBJ databases">
        <title>Two chromosome-level genome assemblies of Korean endemic species Abeliophyllum distichum and Forsythia ovata (Oleaceae).</title>
        <authorList>
            <person name="Jang H."/>
        </authorList>
    </citation>
    <scope>NUCLEOTIDE SEQUENCE [LARGE SCALE GENOMIC DNA]</scope>
</reference>
<evidence type="ECO:0000256" key="2">
    <source>
        <dbReference type="ARBA" id="ARBA00008122"/>
    </source>
</evidence>
<dbReference type="PANTHER" id="PTHR31602">
    <property type="entry name" value="GROWTH-REGULATING FACTOR 5"/>
    <property type="match status" value="1"/>
</dbReference>
<evidence type="ECO:0000256" key="1">
    <source>
        <dbReference type="ARBA" id="ARBA00004123"/>
    </source>
</evidence>